<gene>
    <name evidence="2" type="ORF">H072_8821</name>
</gene>
<evidence type="ECO:0000313" key="2">
    <source>
        <dbReference type="EMBL" id="EPS37519.1"/>
    </source>
</evidence>
<keyword evidence="1" id="KW-0732">Signal</keyword>
<reference evidence="2 3" key="1">
    <citation type="journal article" date="2013" name="PLoS Genet.">
        <title>Genomic mechanisms accounting for the adaptation to parasitism in nematode-trapping fungi.</title>
        <authorList>
            <person name="Meerupati T."/>
            <person name="Andersson K.M."/>
            <person name="Friman E."/>
            <person name="Kumar D."/>
            <person name="Tunlid A."/>
            <person name="Ahren D."/>
        </authorList>
    </citation>
    <scope>NUCLEOTIDE SEQUENCE [LARGE SCALE GENOMIC DNA]</scope>
    <source>
        <strain evidence="2 3">CBS 200.50</strain>
    </source>
</reference>
<reference evidence="3" key="2">
    <citation type="submission" date="2013-04" db="EMBL/GenBank/DDBJ databases">
        <title>Genomic mechanisms accounting for the adaptation to parasitism in nematode-trapping fungi.</title>
        <authorList>
            <person name="Ahren D.G."/>
        </authorList>
    </citation>
    <scope>NUCLEOTIDE SEQUENCE [LARGE SCALE GENOMIC DNA]</scope>
    <source>
        <strain evidence="3">CBS 200.50</strain>
    </source>
</reference>
<evidence type="ECO:0000256" key="1">
    <source>
        <dbReference type="SAM" id="SignalP"/>
    </source>
</evidence>
<dbReference type="eggNOG" id="ENOG502T1XF">
    <property type="taxonomic scope" value="Eukaryota"/>
</dbReference>
<proteinExistence type="predicted"/>
<dbReference type="AlphaFoldDB" id="S8A414"/>
<dbReference type="HOGENOM" id="CLU_1272260_0_0_1"/>
<dbReference type="Proteomes" id="UP000015100">
    <property type="component" value="Unassembled WGS sequence"/>
</dbReference>
<dbReference type="EMBL" id="AQGS01000635">
    <property type="protein sequence ID" value="EPS37519.1"/>
    <property type="molecule type" value="Genomic_DNA"/>
</dbReference>
<keyword evidence="3" id="KW-1185">Reference proteome</keyword>
<protein>
    <submittedName>
        <fullName evidence="2">Uncharacterized protein</fullName>
    </submittedName>
</protein>
<dbReference type="OrthoDB" id="5398471at2759"/>
<feature type="signal peptide" evidence="1">
    <location>
        <begin position="1"/>
        <end position="17"/>
    </location>
</feature>
<organism evidence="2 3">
    <name type="scientific">Dactylellina haptotyla (strain CBS 200.50)</name>
    <name type="common">Nematode-trapping fungus</name>
    <name type="synonym">Monacrosporium haptotylum</name>
    <dbReference type="NCBI Taxonomy" id="1284197"/>
    <lineage>
        <taxon>Eukaryota</taxon>
        <taxon>Fungi</taxon>
        <taxon>Dikarya</taxon>
        <taxon>Ascomycota</taxon>
        <taxon>Pezizomycotina</taxon>
        <taxon>Orbiliomycetes</taxon>
        <taxon>Orbiliales</taxon>
        <taxon>Orbiliaceae</taxon>
        <taxon>Dactylellina</taxon>
    </lineage>
</organism>
<evidence type="ECO:0000313" key="3">
    <source>
        <dbReference type="Proteomes" id="UP000015100"/>
    </source>
</evidence>
<feature type="chain" id="PRO_5004547492" evidence="1">
    <location>
        <begin position="18"/>
        <end position="217"/>
    </location>
</feature>
<accession>S8A414</accession>
<comment type="caution">
    <text evidence="2">The sequence shown here is derived from an EMBL/GenBank/DDBJ whole genome shotgun (WGS) entry which is preliminary data.</text>
</comment>
<sequence length="217" mass="23407">MLFKLLAVFCLATTGLANPIVTTTKVSCPNPTYTTVTLYQVTEWTSTTLGTTTITNGWSSLGYITSTKHETETRVITTQSTVYSPSVVTIPVTTVQTTTTAPTTTFAYFTVGSITTLPGSPPESLCLTKTCFKSFKETVTITYTYPLDYETVWSSTIGHVTTTTTVILTTTTRTVMTPGSTTALTTATSTVTYWPAVLTIATSWTTFYAVPPSTTCY</sequence>
<name>S8A414_DACHA</name>